<dbReference type="Pfam" id="PF02826">
    <property type="entry name" value="2-Hacid_dh_C"/>
    <property type="match status" value="1"/>
</dbReference>
<evidence type="ECO:0000259" key="2">
    <source>
        <dbReference type="Pfam" id="PF16924"/>
    </source>
</evidence>
<dbReference type="InterPro" id="IPR006140">
    <property type="entry name" value="D-isomer_DH_NAD-bd"/>
</dbReference>
<dbReference type="Proteomes" id="UP000321773">
    <property type="component" value="Unassembled WGS sequence"/>
</dbReference>
<dbReference type="RefSeq" id="WP_246806737.1">
    <property type="nucleotide sequence ID" value="NZ_BJWJ01000003.1"/>
</dbReference>
<feature type="domain" description="Dipicolinate synthase subunit A N-terminal" evidence="2">
    <location>
        <begin position="5"/>
        <end position="116"/>
    </location>
</feature>
<reference evidence="4 5" key="1">
    <citation type="submission" date="2016-10" db="EMBL/GenBank/DDBJ databases">
        <authorList>
            <person name="de Groot N.N."/>
        </authorList>
    </citation>
    <scope>NUCLEOTIDE SEQUENCE [LARGE SCALE GENOMIC DNA]</scope>
    <source>
        <strain evidence="4 5">DSM 17074</strain>
    </source>
</reference>
<sequence length="286" mass="31722">MIKRKIALLGGDQRYLACMEKLAEVADLYLVGFDAIYPNENVPLHLIPFEELDAVILPITGISNDDEIMASFSQDRLYLPKDSFKRMKQGAFVFTGIASKRLRELADDSEVTVIEIFARDDVAIYNAVPTAEGTIMLAIKHMKKTLYQSRVVLLGFGRVGDIVADRFFKLGADVFVGVRKQKDIAKANSLGYHGFHLKDLDAYIKSTDLFINTIPAMMLTSTVLDQLTREQLIIDLASLPGGVDFDYAKKRELRVIHALGIPAKVAPKTAGTIIATAIIEELSQNE</sequence>
<protein>
    <submittedName>
        <fullName evidence="4">Dipicolinate synthase subunit A</fullName>
    </submittedName>
</protein>
<evidence type="ECO:0000313" key="4">
    <source>
        <dbReference type="EMBL" id="SFS51472.1"/>
    </source>
</evidence>
<organism evidence="4 5">
    <name type="scientific">Halolactibacillus miurensis</name>
    <dbReference type="NCBI Taxonomy" id="306541"/>
    <lineage>
        <taxon>Bacteria</taxon>
        <taxon>Bacillati</taxon>
        <taxon>Bacillota</taxon>
        <taxon>Bacilli</taxon>
        <taxon>Bacillales</taxon>
        <taxon>Bacillaceae</taxon>
        <taxon>Halolactibacillus</taxon>
    </lineage>
</organism>
<dbReference type="Gene3D" id="3.40.50.720">
    <property type="entry name" value="NAD(P)-binding Rossmann-like Domain"/>
    <property type="match status" value="1"/>
</dbReference>
<dbReference type="EMBL" id="BJWJ01000003">
    <property type="protein sequence ID" value="GEM03386.1"/>
    <property type="molecule type" value="Genomic_DNA"/>
</dbReference>
<name>A0A1I6QGE0_9BACI</name>
<feature type="domain" description="D-isomer specific 2-hydroxyacid dehydrogenase NAD-binding" evidence="1">
    <location>
        <begin position="140"/>
        <end position="225"/>
    </location>
</feature>
<dbReference type="SUPFAM" id="SSF51735">
    <property type="entry name" value="NAD(P)-binding Rossmann-fold domains"/>
    <property type="match status" value="1"/>
</dbReference>
<dbReference type="STRING" id="306541.SAMN05421668_104135"/>
<evidence type="ECO:0000313" key="3">
    <source>
        <dbReference type="EMBL" id="GEM03386.1"/>
    </source>
</evidence>
<evidence type="ECO:0000313" key="6">
    <source>
        <dbReference type="Proteomes" id="UP000321773"/>
    </source>
</evidence>
<dbReference type="EMBL" id="FPAI01000004">
    <property type="protein sequence ID" value="SFS51472.1"/>
    <property type="molecule type" value="Genomic_DNA"/>
</dbReference>
<evidence type="ECO:0000259" key="1">
    <source>
        <dbReference type="Pfam" id="PF02826"/>
    </source>
</evidence>
<dbReference type="AlphaFoldDB" id="A0A1I6QGE0"/>
<reference evidence="3 6" key="2">
    <citation type="submission" date="2019-07" db="EMBL/GenBank/DDBJ databases">
        <title>Whole genome shotgun sequence of Halolactibacillus miurensis NBRC 100873.</title>
        <authorList>
            <person name="Hosoyama A."/>
            <person name="Uohara A."/>
            <person name="Ohji S."/>
            <person name="Ichikawa N."/>
        </authorList>
    </citation>
    <scope>NUCLEOTIDE SEQUENCE [LARGE SCALE GENOMIC DNA]</scope>
    <source>
        <strain evidence="3 6">NBRC 100873</strain>
    </source>
</reference>
<dbReference type="InterPro" id="IPR036291">
    <property type="entry name" value="NAD(P)-bd_dom_sf"/>
</dbReference>
<proteinExistence type="predicted"/>
<dbReference type="NCBIfam" id="NF006162">
    <property type="entry name" value="PRK08306.1"/>
    <property type="match status" value="1"/>
</dbReference>
<keyword evidence="6" id="KW-1185">Reference proteome</keyword>
<dbReference type="GO" id="GO:0051287">
    <property type="term" value="F:NAD binding"/>
    <property type="evidence" value="ECO:0007669"/>
    <property type="project" value="InterPro"/>
</dbReference>
<dbReference type="Pfam" id="PF16924">
    <property type="entry name" value="DpaA_N"/>
    <property type="match status" value="1"/>
</dbReference>
<evidence type="ECO:0000313" key="5">
    <source>
        <dbReference type="Proteomes" id="UP000199139"/>
    </source>
</evidence>
<gene>
    <name evidence="3" type="primary">dpaA</name>
    <name evidence="3" type="ORF">HMI01_03740</name>
    <name evidence="4" type="ORF">SAMN05421668_104135</name>
</gene>
<accession>A0A1I6QGE0</accession>
<dbReference type="InterPro" id="IPR031629">
    <property type="entry name" value="DpaA_N"/>
</dbReference>
<dbReference type="Proteomes" id="UP000199139">
    <property type="component" value="Unassembled WGS sequence"/>
</dbReference>